<name>A0A0C2CJB1_9BILA</name>
<gene>
    <name evidence="1" type="ORF">ANCDUO_13301</name>
</gene>
<dbReference type="EMBL" id="KN735623">
    <property type="protein sequence ID" value="KIH56518.1"/>
    <property type="molecule type" value="Genomic_DNA"/>
</dbReference>
<dbReference type="Proteomes" id="UP000054047">
    <property type="component" value="Unassembled WGS sequence"/>
</dbReference>
<dbReference type="AlphaFoldDB" id="A0A0C2CJB1"/>
<dbReference type="OrthoDB" id="5800121at2759"/>
<reference evidence="1 2" key="1">
    <citation type="submission" date="2013-12" db="EMBL/GenBank/DDBJ databases">
        <title>Draft genome of the parsitic nematode Ancylostoma duodenale.</title>
        <authorList>
            <person name="Mitreva M."/>
        </authorList>
    </citation>
    <scope>NUCLEOTIDE SEQUENCE [LARGE SCALE GENOMIC DNA]</scope>
    <source>
        <strain evidence="1 2">Zhejiang</strain>
    </source>
</reference>
<sequence>MYKLREARLRWYCHVLWADNEYICKISSDLDVADRRPKGCPRQRWLDTLDTSHADLKVLGIQSDQVYDRAKWRRGIIARAPPPNRRNAEEEIHN</sequence>
<accession>A0A0C2CJB1</accession>
<evidence type="ECO:0000313" key="1">
    <source>
        <dbReference type="EMBL" id="KIH56518.1"/>
    </source>
</evidence>
<protein>
    <submittedName>
        <fullName evidence="1">Uncharacterized protein</fullName>
    </submittedName>
</protein>
<proteinExistence type="predicted"/>
<evidence type="ECO:0000313" key="2">
    <source>
        <dbReference type="Proteomes" id="UP000054047"/>
    </source>
</evidence>
<organism evidence="1 2">
    <name type="scientific">Ancylostoma duodenale</name>
    <dbReference type="NCBI Taxonomy" id="51022"/>
    <lineage>
        <taxon>Eukaryota</taxon>
        <taxon>Metazoa</taxon>
        <taxon>Ecdysozoa</taxon>
        <taxon>Nematoda</taxon>
        <taxon>Chromadorea</taxon>
        <taxon>Rhabditida</taxon>
        <taxon>Rhabditina</taxon>
        <taxon>Rhabditomorpha</taxon>
        <taxon>Strongyloidea</taxon>
        <taxon>Ancylostomatidae</taxon>
        <taxon>Ancylostomatinae</taxon>
        <taxon>Ancylostoma</taxon>
    </lineage>
</organism>
<keyword evidence="2" id="KW-1185">Reference proteome</keyword>